<accession>A0ABT5VG46</accession>
<comment type="caution">
    <text evidence="1">The sequence shown here is derived from an EMBL/GenBank/DDBJ whole genome shotgun (WGS) entry which is preliminary data.</text>
</comment>
<sequence length="77" mass="8253">MMACVNPDGTLTSSAKALLIAIQDQALTPEDISKKIGQPLFKVRSSLRDMKSGGFVEAQGDEFIISEGAKKLLARSQ</sequence>
<evidence type="ECO:0008006" key="3">
    <source>
        <dbReference type="Google" id="ProtNLM"/>
    </source>
</evidence>
<reference evidence="1" key="1">
    <citation type="submission" date="2024-05" db="EMBL/GenBank/DDBJ databases">
        <title>Alkalihalobacillus sp. strain MEB203 novel alkaliphilic bacterium from Lonar Lake, India.</title>
        <authorList>
            <person name="Joshi A."/>
            <person name="Thite S."/>
            <person name="Mengade P."/>
        </authorList>
    </citation>
    <scope>NUCLEOTIDE SEQUENCE</scope>
    <source>
        <strain evidence="1">MEB 203</strain>
    </source>
</reference>
<gene>
    <name evidence="1" type="ORF">N7Z68_08440</name>
</gene>
<protein>
    <recommendedName>
        <fullName evidence="3">ArsR family transcriptional regulator</fullName>
    </recommendedName>
</protein>
<dbReference type="Proteomes" id="UP001148125">
    <property type="component" value="Unassembled WGS sequence"/>
</dbReference>
<organism evidence="1 2">
    <name type="scientific">Alkalihalobacterium chitinilyticum</name>
    <dbReference type="NCBI Taxonomy" id="2980103"/>
    <lineage>
        <taxon>Bacteria</taxon>
        <taxon>Bacillati</taxon>
        <taxon>Bacillota</taxon>
        <taxon>Bacilli</taxon>
        <taxon>Bacillales</taxon>
        <taxon>Bacillaceae</taxon>
        <taxon>Alkalihalobacterium</taxon>
    </lineage>
</organism>
<dbReference type="EMBL" id="JAOTPO010000004">
    <property type="protein sequence ID" value="MDE5413413.1"/>
    <property type="molecule type" value="Genomic_DNA"/>
</dbReference>
<evidence type="ECO:0000313" key="1">
    <source>
        <dbReference type="EMBL" id="MDE5413413.1"/>
    </source>
</evidence>
<proteinExistence type="predicted"/>
<keyword evidence="2" id="KW-1185">Reference proteome</keyword>
<name>A0ABT5VG46_9BACI</name>
<evidence type="ECO:0000313" key="2">
    <source>
        <dbReference type="Proteomes" id="UP001148125"/>
    </source>
</evidence>